<proteinExistence type="predicted"/>
<dbReference type="Pfam" id="PF03928">
    <property type="entry name" value="HbpS-like"/>
    <property type="match status" value="1"/>
</dbReference>
<feature type="compositionally biased region" description="Low complexity" evidence="1">
    <location>
        <begin position="166"/>
        <end position="182"/>
    </location>
</feature>
<dbReference type="Gene3D" id="3.30.450.150">
    <property type="entry name" value="Haem-degrading domain"/>
    <property type="match status" value="1"/>
</dbReference>
<dbReference type="InterPro" id="IPR038084">
    <property type="entry name" value="PduO/GlcC-like_sf"/>
</dbReference>
<dbReference type="InterPro" id="IPR052517">
    <property type="entry name" value="GlcG_carb_metab_protein"/>
</dbReference>
<dbReference type="Proteomes" id="UP001157034">
    <property type="component" value="Unassembled WGS sequence"/>
</dbReference>
<dbReference type="EMBL" id="BSVB01000001">
    <property type="protein sequence ID" value="GMA93786.1"/>
    <property type="molecule type" value="Genomic_DNA"/>
</dbReference>
<organism evidence="2 3">
    <name type="scientific">Pseudolysinimonas kribbensis</name>
    <dbReference type="NCBI Taxonomy" id="433641"/>
    <lineage>
        <taxon>Bacteria</taxon>
        <taxon>Bacillati</taxon>
        <taxon>Actinomycetota</taxon>
        <taxon>Actinomycetes</taxon>
        <taxon>Micrococcales</taxon>
        <taxon>Microbacteriaceae</taxon>
        <taxon>Pseudolysinimonas</taxon>
    </lineage>
</organism>
<sequence>MQQYIQTSAVSHELALHIVALAIEEGARAGLPVAVAVADPAMALVAYARADGTTPHSAETGRRKAQTSASTRRASGWMPDPLAAILPAGSGNLLTNIKGGLPLRFDGRFVGGSGWPAALPIRMPRSLAPCSPRSVPTPSTDVLSGGRSRLTAAPRVPSRSSGSGCRPARTGSAPAAATSPTG</sequence>
<dbReference type="PANTHER" id="PTHR34309">
    <property type="entry name" value="SLR1406 PROTEIN"/>
    <property type="match status" value="1"/>
</dbReference>
<dbReference type="InterPro" id="IPR005624">
    <property type="entry name" value="PduO/GlcC-like"/>
</dbReference>
<evidence type="ECO:0000313" key="3">
    <source>
        <dbReference type="Proteomes" id="UP001157034"/>
    </source>
</evidence>
<protein>
    <recommendedName>
        <fullName evidence="4">Heme-binding protein</fullName>
    </recommendedName>
</protein>
<evidence type="ECO:0000313" key="2">
    <source>
        <dbReference type="EMBL" id="GMA93786.1"/>
    </source>
</evidence>
<accession>A0ABQ6K4T8</accession>
<keyword evidence="3" id="KW-1185">Reference proteome</keyword>
<evidence type="ECO:0000256" key="1">
    <source>
        <dbReference type="SAM" id="MobiDB-lite"/>
    </source>
</evidence>
<dbReference type="SUPFAM" id="SSF143744">
    <property type="entry name" value="GlcG-like"/>
    <property type="match status" value="1"/>
</dbReference>
<dbReference type="RefSeq" id="WP_284252732.1">
    <property type="nucleotide sequence ID" value="NZ_BSVB01000001.1"/>
</dbReference>
<gene>
    <name evidence="2" type="ORF">GCM10025881_06100</name>
</gene>
<feature type="region of interest" description="Disordered" evidence="1">
    <location>
        <begin position="52"/>
        <end position="76"/>
    </location>
</feature>
<name>A0ABQ6K4T8_9MICO</name>
<feature type="region of interest" description="Disordered" evidence="1">
    <location>
        <begin position="127"/>
        <end position="182"/>
    </location>
</feature>
<comment type="caution">
    <text evidence="2">The sequence shown here is derived from an EMBL/GenBank/DDBJ whole genome shotgun (WGS) entry which is preliminary data.</text>
</comment>
<evidence type="ECO:0008006" key="4">
    <source>
        <dbReference type="Google" id="ProtNLM"/>
    </source>
</evidence>
<dbReference type="PANTHER" id="PTHR34309:SF1">
    <property type="entry name" value="PROTEIN GLCG"/>
    <property type="match status" value="1"/>
</dbReference>
<reference evidence="3" key="1">
    <citation type="journal article" date="2019" name="Int. J. Syst. Evol. Microbiol.">
        <title>The Global Catalogue of Microorganisms (GCM) 10K type strain sequencing project: providing services to taxonomists for standard genome sequencing and annotation.</title>
        <authorList>
            <consortium name="The Broad Institute Genomics Platform"/>
            <consortium name="The Broad Institute Genome Sequencing Center for Infectious Disease"/>
            <person name="Wu L."/>
            <person name="Ma J."/>
        </authorList>
    </citation>
    <scope>NUCLEOTIDE SEQUENCE [LARGE SCALE GENOMIC DNA]</scope>
    <source>
        <strain evidence="3">NBRC 108894</strain>
    </source>
</reference>